<dbReference type="GO" id="GO:0015833">
    <property type="term" value="P:peptide transport"/>
    <property type="evidence" value="ECO:0007669"/>
    <property type="project" value="InterPro"/>
</dbReference>
<dbReference type="GO" id="GO:0016887">
    <property type="term" value="F:ATP hydrolysis activity"/>
    <property type="evidence" value="ECO:0007669"/>
    <property type="project" value="InterPro"/>
</dbReference>
<evidence type="ECO:0000259" key="6">
    <source>
        <dbReference type="PROSITE" id="PS50893"/>
    </source>
</evidence>
<dbReference type="InterPro" id="IPR003593">
    <property type="entry name" value="AAA+_ATPase"/>
</dbReference>
<comment type="similarity">
    <text evidence="2">Belongs to the ABC transporter superfamily.</text>
</comment>
<evidence type="ECO:0000313" key="8">
    <source>
        <dbReference type="Proteomes" id="UP000193900"/>
    </source>
</evidence>
<dbReference type="CDD" id="cd03257">
    <property type="entry name" value="ABC_NikE_OppD_transporters"/>
    <property type="match status" value="1"/>
</dbReference>
<protein>
    <submittedName>
        <fullName evidence="7">Oligopeptide transport ATP-binding protein OppF</fullName>
    </submittedName>
</protein>
<evidence type="ECO:0000256" key="3">
    <source>
        <dbReference type="ARBA" id="ARBA00022448"/>
    </source>
</evidence>
<dbReference type="RefSeq" id="WP_085879666.1">
    <property type="nucleotide sequence ID" value="NZ_FWFZ01000015.1"/>
</dbReference>
<dbReference type="Pfam" id="PF00005">
    <property type="entry name" value="ABC_tran"/>
    <property type="match status" value="1"/>
</dbReference>
<keyword evidence="8" id="KW-1185">Reference proteome</keyword>
<dbReference type="AlphaFoldDB" id="A0A1Y5TD34"/>
<dbReference type="PROSITE" id="PS50893">
    <property type="entry name" value="ABC_TRANSPORTER_2"/>
    <property type="match status" value="1"/>
</dbReference>
<dbReference type="EMBL" id="FWFZ01000015">
    <property type="protein sequence ID" value="SLN61239.1"/>
    <property type="molecule type" value="Genomic_DNA"/>
</dbReference>
<dbReference type="PANTHER" id="PTHR43776:SF7">
    <property type="entry name" value="D,D-DIPEPTIDE TRANSPORT ATP-BINDING PROTEIN DDPF-RELATED"/>
    <property type="match status" value="1"/>
</dbReference>
<evidence type="ECO:0000256" key="5">
    <source>
        <dbReference type="ARBA" id="ARBA00022840"/>
    </source>
</evidence>
<comment type="subcellular location">
    <subcellularLocation>
        <location evidence="1">Cell inner membrane</location>
        <topology evidence="1">Peripheral membrane protein</topology>
    </subcellularLocation>
</comment>
<evidence type="ECO:0000256" key="2">
    <source>
        <dbReference type="ARBA" id="ARBA00005417"/>
    </source>
</evidence>
<dbReference type="SUPFAM" id="SSF52540">
    <property type="entry name" value="P-loop containing nucleoside triphosphate hydrolases"/>
    <property type="match status" value="1"/>
</dbReference>
<dbReference type="InterPro" id="IPR013563">
    <property type="entry name" value="Oligopep_ABC_C"/>
</dbReference>
<keyword evidence="4" id="KW-0547">Nucleotide-binding</keyword>
<dbReference type="PROSITE" id="PS00211">
    <property type="entry name" value="ABC_TRANSPORTER_1"/>
    <property type="match status" value="1"/>
</dbReference>
<dbReference type="PANTHER" id="PTHR43776">
    <property type="entry name" value="TRANSPORT ATP-BINDING PROTEIN"/>
    <property type="match status" value="1"/>
</dbReference>
<dbReference type="GO" id="GO:0005886">
    <property type="term" value="C:plasma membrane"/>
    <property type="evidence" value="ECO:0007669"/>
    <property type="project" value="UniProtKB-SubCell"/>
</dbReference>
<keyword evidence="5 7" id="KW-0067">ATP-binding</keyword>
<dbReference type="GO" id="GO:0005524">
    <property type="term" value="F:ATP binding"/>
    <property type="evidence" value="ECO:0007669"/>
    <property type="project" value="UniProtKB-KW"/>
</dbReference>
<dbReference type="SMART" id="SM00382">
    <property type="entry name" value="AAA"/>
    <property type="match status" value="1"/>
</dbReference>
<dbReference type="Proteomes" id="UP000193900">
    <property type="component" value="Unassembled WGS sequence"/>
</dbReference>
<feature type="domain" description="ABC transporter" evidence="6">
    <location>
        <begin position="5"/>
        <end position="253"/>
    </location>
</feature>
<evidence type="ECO:0000313" key="7">
    <source>
        <dbReference type="EMBL" id="SLN61239.1"/>
    </source>
</evidence>
<accession>A0A1Y5TD34</accession>
<evidence type="ECO:0000256" key="4">
    <source>
        <dbReference type="ARBA" id="ARBA00022741"/>
    </source>
</evidence>
<organism evidence="7 8">
    <name type="scientific">Roseisalinus antarcticus</name>
    <dbReference type="NCBI Taxonomy" id="254357"/>
    <lineage>
        <taxon>Bacteria</taxon>
        <taxon>Pseudomonadati</taxon>
        <taxon>Pseudomonadota</taxon>
        <taxon>Alphaproteobacteria</taxon>
        <taxon>Rhodobacterales</taxon>
        <taxon>Roseobacteraceae</taxon>
        <taxon>Roseisalinus</taxon>
    </lineage>
</organism>
<dbReference type="Gene3D" id="3.40.50.300">
    <property type="entry name" value="P-loop containing nucleotide triphosphate hydrolases"/>
    <property type="match status" value="1"/>
</dbReference>
<keyword evidence="3" id="KW-0813">Transport</keyword>
<dbReference type="GO" id="GO:0055085">
    <property type="term" value="P:transmembrane transport"/>
    <property type="evidence" value="ECO:0007669"/>
    <property type="project" value="UniProtKB-ARBA"/>
</dbReference>
<proteinExistence type="inferred from homology"/>
<dbReference type="InterPro" id="IPR050319">
    <property type="entry name" value="ABC_transp_ATP-bind"/>
</dbReference>
<dbReference type="InterPro" id="IPR017871">
    <property type="entry name" value="ABC_transporter-like_CS"/>
</dbReference>
<reference evidence="7 8" key="1">
    <citation type="submission" date="2017-03" db="EMBL/GenBank/DDBJ databases">
        <authorList>
            <person name="Afonso C.L."/>
            <person name="Miller P.J."/>
            <person name="Scott M.A."/>
            <person name="Spackman E."/>
            <person name="Goraichik I."/>
            <person name="Dimitrov K.M."/>
            <person name="Suarez D.L."/>
            <person name="Swayne D.E."/>
        </authorList>
    </citation>
    <scope>NUCLEOTIDE SEQUENCE [LARGE SCALE GENOMIC DNA]</scope>
    <source>
        <strain evidence="7 8">CECT 7023</strain>
    </source>
</reference>
<dbReference type="InterPro" id="IPR027417">
    <property type="entry name" value="P-loop_NTPase"/>
</dbReference>
<dbReference type="OrthoDB" id="9802264at2"/>
<gene>
    <name evidence="7" type="primary">oppF_3</name>
    <name evidence="7" type="ORF">ROA7023_02848</name>
</gene>
<evidence type="ECO:0000256" key="1">
    <source>
        <dbReference type="ARBA" id="ARBA00004417"/>
    </source>
</evidence>
<dbReference type="Pfam" id="PF08352">
    <property type="entry name" value="oligo_HPY"/>
    <property type="match status" value="1"/>
</dbReference>
<sequence>MAELLQVTGLCKSYPAAGPWFRRRRAVAVDDVSLSVARGRTLGLVGESGSGKSTLGRCILGLTRPERGSVLFDGTEVQDLSGKARSEFRRRVQPVFQDPWGSLDPRWPVGRSVREALDCFGIGTPRDRAARVRDLFDRVGLDPALAHRRPDTLSGGQRQRVAIAAALASEPDLIIADEPVSALDMSVQAQILNLFMDLQSDLGVAAIFITHDLGVVEHVSDAVAVMYRGRLVETGDTDQVMGAPRHDYTRTLLAAIPRPRHLA</sequence>
<name>A0A1Y5TD34_9RHOB</name>
<dbReference type="InterPro" id="IPR003439">
    <property type="entry name" value="ABC_transporter-like_ATP-bd"/>
</dbReference>